<keyword evidence="3" id="KW-1185">Reference proteome</keyword>
<dbReference type="SUPFAM" id="SSF46689">
    <property type="entry name" value="Homeodomain-like"/>
    <property type="match status" value="1"/>
</dbReference>
<proteinExistence type="predicted"/>
<evidence type="ECO:0000313" key="3">
    <source>
        <dbReference type="Proteomes" id="UP000011566"/>
    </source>
</evidence>
<evidence type="ECO:0000256" key="1">
    <source>
        <dbReference type="SAM" id="MobiDB-lite"/>
    </source>
</evidence>
<dbReference type="Pfam" id="PF01527">
    <property type="entry name" value="HTH_Tnp_1"/>
    <property type="match status" value="1"/>
</dbReference>
<dbReference type="EMBL" id="AOMB01000030">
    <property type="protein sequence ID" value="EMA38460.1"/>
    <property type="molecule type" value="Genomic_DNA"/>
</dbReference>
<dbReference type="GO" id="GO:0006313">
    <property type="term" value="P:DNA transposition"/>
    <property type="evidence" value="ECO:0007669"/>
    <property type="project" value="InterPro"/>
</dbReference>
<accession>M0M237</accession>
<feature type="compositionally biased region" description="Basic and acidic residues" evidence="1">
    <location>
        <begin position="28"/>
        <end position="53"/>
    </location>
</feature>
<dbReference type="InterPro" id="IPR002514">
    <property type="entry name" value="Transposase_8"/>
</dbReference>
<dbReference type="GO" id="GO:0003677">
    <property type="term" value="F:DNA binding"/>
    <property type="evidence" value="ECO:0007669"/>
    <property type="project" value="InterPro"/>
</dbReference>
<protein>
    <submittedName>
        <fullName evidence="2">Uncharacterized protein</fullName>
    </submittedName>
</protein>
<dbReference type="OrthoDB" id="275471at2157"/>
<dbReference type="RefSeq" id="WP_007693381.1">
    <property type="nucleotide sequence ID" value="NZ_AOMB01000030.1"/>
</dbReference>
<dbReference type="InterPro" id="IPR009057">
    <property type="entry name" value="Homeodomain-like_sf"/>
</dbReference>
<dbReference type="eggNOG" id="arCOG09210">
    <property type="taxonomic scope" value="Archaea"/>
</dbReference>
<dbReference type="AlphaFoldDB" id="M0M237"/>
<feature type="region of interest" description="Disordered" evidence="1">
    <location>
        <begin position="1"/>
        <end position="53"/>
    </location>
</feature>
<reference evidence="2 3" key="1">
    <citation type="journal article" date="2014" name="PLoS Genet.">
        <title>Phylogenetically driven sequencing of extremely halophilic archaea reveals strategies for static and dynamic osmo-response.</title>
        <authorList>
            <person name="Becker E.A."/>
            <person name="Seitzer P.M."/>
            <person name="Tritt A."/>
            <person name="Larsen D."/>
            <person name="Krusor M."/>
            <person name="Yao A.I."/>
            <person name="Wu D."/>
            <person name="Madern D."/>
            <person name="Eisen J.A."/>
            <person name="Darling A.E."/>
            <person name="Facciotti M.T."/>
        </authorList>
    </citation>
    <scope>NUCLEOTIDE SEQUENCE [LARGE SCALE GENOMIC DNA]</scope>
    <source>
        <strain evidence="2 3">100A6</strain>
    </source>
</reference>
<comment type="caution">
    <text evidence="2">The sequence shown here is derived from an EMBL/GenBank/DDBJ whole genome shotgun (WGS) entry which is preliminary data.</text>
</comment>
<dbReference type="GO" id="GO:0004803">
    <property type="term" value="F:transposase activity"/>
    <property type="evidence" value="ECO:0007669"/>
    <property type="project" value="InterPro"/>
</dbReference>
<organism evidence="2 3">
    <name type="scientific">Halococcus hamelinensis 100A6</name>
    <dbReference type="NCBI Taxonomy" id="1132509"/>
    <lineage>
        <taxon>Archaea</taxon>
        <taxon>Methanobacteriati</taxon>
        <taxon>Methanobacteriota</taxon>
        <taxon>Stenosarchaea group</taxon>
        <taxon>Halobacteria</taxon>
        <taxon>Halobacteriales</taxon>
        <taxon>Halococcaceae</taxon>
        <taxon>Halococcus</taxon>
    </lineage>
</organism>
<evidence type="ECO:0000313" key="2">
    <source>
        <dbReference type="EMBL" id="EMA38460.1"/>
    </source>
</evidence>
<gene>
    <name evidence="2" type="ORF">C447_09907</name>
</gene>
<dbReference type="Gene3D" id="1.10.10.60">
    <property type="entry name" value="Homeodomain-like"/>
    <property type="match status" value="1"/>
</dbReference>
<dbReference type="Proteomes" id="UP000011566">
    <property type="component" value="Unassembled WGS sequence"/>
</dbReference>
<name>M0M237_9EURY</name>
<sequence>MTDEDFDICGSTNTSTGEPCQRPAGWGTDRDYGPCTQHPREGRPSKFTDSRKDQAIQRARIGATLEGCARAAGISYRTLRNWLDRGEESGEDGDPYFQFFQAFNRARGSGEGDLLERVKEQKPEFILERSYDYTKTEEHDVNLDGDLEHSFDATEGVTAEFVTFENEDEDDDE</sequence>